<dbReference type="SMART" id="SM00327">
    <property type="entry name" value="VWA"/>
    <property type="match status" value="1"/>
</dbReference>
<comment type="caution">
    <text evidence="7">The sequence shown here is derived from an EMBL/GenBank/DDBJ whole genome shotgun (WGS) entry which is preliminary data.</text>
</comment>
<sequence>MRQRDAGSAGGGPPFSGMVGQLSLRTALLLTTVDPTIGGVLIRGEPGTGKSTAVRSLRSLLPPIDVVEGCEFNCDPAVPAQLCEACLARRDDGGQLPVVQRPVPMITLPLGATEDRLLGTLDLEAALHDGRRRLSPGILAEVNRGFLYVDEVNLAADHLMDAMLDAASSGVHHIERDGVSVTHAARFSLIGTMNPGEGGLRPQILDRFGLSIDVEAIRDLRLRVRVLVRHLELERSPERRRRYQALDRDLAERVVKARAVLPGVTLPDRLLTEIGSLTAGLGVASHRADLVILRAASACAALGLRTEVTARDMALAAVFALRHRTSDACELLAEIVARLLPSEDLASVEDLLRANGEPWPTLDGGEDPPDGGVDGPDGGGRLDPPDGGGNGVAGGSGGPKYVLADDAEPHVGVVEARADGGGLTRPLTFPGHHAAVTATPLARLGAAASTLVIEAEGRTGGSPGRTSRAAHGLVAMVPTIVAATLRLLASGVGRSELLPLRLRSTDLVRSVRTGRPSVGLVIVLDASWSMAMDGTFARARALLCEVLDATRRGDRTALVVVGGRRAHVAVPFSRQTRQAADLIMSLRPKGRTPLVDGVQRALSLCADRWAYSGCATPLVLVVTDGRDNLHDGAAGDRTRIAALAAAAHRLGVPGAILALRGGGETRFVRLVAEQLGWQIHELEPGEGA</sequence>
<dbReference type="InterPro" id="IPR000523">
    <property type="entry name" value="Mg_chelatse_chII-like_cat_dom"/>
</dbReference>
<dbReference type="RefSeq" id="WP_345142792.1">
    <property type="nucleotide sequence ID" value="NZ_BAABAT010000069.1"/>
</dbReference>
<evidence type="ECO:0000259" key="6">
    <source>
        <dbReference type="PROSITE" id="PS50234"/>
    </source>
</evidence>
<organism evidence="7 8">
    <name type="scientific">Dactylosporangium darangshiense</name>
    <dbReference type="NCBI Taxonomy" id="579108"/>
    <lineage>
        <taxon>Bacteria</taxon>
        <taxon>Bacillati</taxon>
        <taxon>Actinomycetota</taxon>
        <taxon>Actinomycetes</taxon>
        <taxon>Micromonosporales</taxon>
        <taxon>Micromonosporaceae</taxon>
        <taxon>Dactylosporangium</taxon>
    </lineage>
</organism>
<evidence type="ECO:0000313" key="7">
    <source>
        <dbReference type="EMBL" id="GAA4263448.1"/>
    </source>
</evidence>
<dbReference type="Gene3D" id="3.40.50.300">
    <property type="entry name" value="P-loop containing nucleotide triphosphate hydrolases"/>
    <property type="match status" value="1"/>
</dbReference>
<evidence type="ECO:0000313" key="8">
    <source>
        <dbReference type="Proteomes" id="UP001500620"/>
    </source>
</evidence>
<evidence type="ECO:0000256" key="5">
    <source>
        <dbReference type="SAM" id="MobiDB-lite"/>
    </source>
</evidence>
<name>A0ABP8DU13_9ACTN</name>
<evidence type="ECO:0000256" key="3">
    <source>
        <dbReference type="ARBA" id="ARBA00022840"/>
    </source>
</evidence>
<dbReference type="InterPro" id="IPR027417">
    <property type="entry name" value="P-loop_NTPase"/>
</dbReference>
<dbReference type="PANTHER" id="PTHR32039">
    <property type="entry name" value="MAGNESIUM-CHELATASE SUBUNIT CHLI"/>
    <property type="match status" value="1"/>
</dbReference>
<dbReference type="PROSITE" id="PS50234">
    <property type="entry name" value="VWFA"/>
    <property type="match status" value="1"/>
</dbReference>
<gene>
    <name evidence="7" type="ORF">GCM10022255_108090</name>
</gene>
<dbReference type="Pfam" id="PF01078">
    <property type="entry name" value="Mg_chelatase"/>
    <property type="match status" value="1"/>
</dbReference>
<comment type="similarity">
    <text evidence="1">Belongs to the Mg-chelatase subunits D/I family.</text>
</comment>
<dbReference type="EMBL" id="BAABAT010000069">
    <property type="protein sequence ID" value="GAA4263448.1"/>
    <property type="molecule type" value="Genomic_DNA"/>
</dbReference>
<dbReference type="PANTHER" id="PTHR32039:SF9">
    <property type="entry name" value="MAGNESIUM-CHELATASE SUBUNIT CHLI-2, CHLOROPLASTIC"/>
    <property type="match status" value="1"/>
</dbReference>
<evidence type="ECO:0000256" key="1">
    <source>
        <dbReference type="ARBA" id="ARBA00005799"/>
    </source>
</evidence>
<reference evidence="8" key="1">
    <citation type="journal article" date="2019" name="Int. J. Syst. Evol. Microbiol.">
        <title>The Global Catalogue of Microorganisms (GCM) 10K type strain sequencing project: providing services to taxonomists for standard genome sequencing and annotation.</title>
        <authorList>
            <consortium name="The Broad Institute Genomics Platform"/>
            <consortium name="The Broad Institute Genome Sequencing Center for Infectious Disease"/>
            <person name="Wu L."/>
            <person name="Ma J."/>
        </authorList>
    </citation>
    <scope>NUCLEOTIDE SEQUENCE [LARGE SCALE GENOMIC DNA]</scope>
    <source>
        <strain evidence="8">JCM 17441</strain>
    </source>
</reference>
<protein>
    <recommendedName>
        <fullName evidence="4">Mg-protoporphyrin IX chelatase</fullName>
    </recommendedName>
</protein>
<keyword evidence="8" id="KW-1185">Reference proteome</keyword>
<dbReference type="Proteomes" id="UP001500620">
    <property type="component" value="Unassembled WGS sequence"/>
</dbReference>
<dbReference type="Pfam" id="PF17863">
    <property type="entry name" value="AAA_lid_2"/>
    <property type="match status" value="1"/>
</dbReference>
<evidence type="ECO:0000256" key="2">
    <source>
        <dbReference type="ARBA" id="ARBA00022741"/>
    </source>
</evidence>
<dbReference type="InterPro" id="IPR003593">
    <property type="entry name" value="AAA+_ATPase"/>
</dbReference>
<dbReference type="SUPFAM" id="SSF52540">
    <property type="entry name" value="P-loop containing nucleoside triphosphate hydrolases"/>
    <property type="match status" value="1"/>
</dbReference>
<dbReference type="InterPro" id="IPR041628">
    <property type="entry name" value="ChlI/MoxR_AAA_lid"/>
</dbReference>
<dbReference type="Pfam" id="PF13519">
    <property type="entry name" value="VWA_2"/>
    <property type="match status" value="1"/>
</dbReference>
<accession>A0ABP8DU13</accession>
<dbReference type="InterPro" id="IPR036465">
    <property type="entry name" value="vWFA_dom_sf"/>
</dbReference>
<keyword evidence="2" id="KW-0547">Nucleotide-binding</keyword>
<dbReference type="InterPro" id="IPR045006">
    <property type="entry name" value="CHLI-like"/>
</dbReference>
<feature type="region of interest" description="Disordered" evidence="5">
    <location>
        <begin position="356"/>
        <end position="401"/>
    </location>
</feature>
<dbReference type="Gene3D" id="3.40.50.410">
    <property type="entry name" value="von Willebrand factor, type A domain"/>
    <property type="match status" value="1"/>
</dbReference>
<proteinExistence type="inferred from homology"/>
<feature type="compositionally biased region" description="Gly residues" evidence="5">
    <location>
        <begin position="372"/>
        <end position="398"/>
    </location>
</feature>
<evidence type="ECO:0000256" key="4">
    <source>
        <dbReference type="ARBA" id="ARBA00030759"/>
    </source>
</evidence>
<feature type="domain" description="VWFA" evidence="6">
    <location>
        <begin position="519"/>
        <end position="672"/>
    </location>
</feature>
<dbReference type="InterPro" id="IPR002035">
    <property type="entry name" value="VWF_A"/>
</dbReference>
<dbReference type="SUPFAM" id="SSF53300">
    <property type="entry name" value="vWA-like"/>
    <property type="match status" value="1"/>
</dbReference>
<dbReference type="SMART" id="SM00382">
    <property type="entry name" value="AAA"/>
    <property type="match status" value="1"/>
</dbReference>
<dbReference type="Gene3D" id="1.10.8.80">
    <property type="entry name" value="Magnesium chelatase subunit I, C-Terminal domain"/>
    <property type="match status" value="1"/>
</dbReference>
<keyword evidence="3" id="KW-0067">ATP-binding</keyword>